<name>A0AAW1U837_9CUCU</name>
<evidence type="ECO:0000313" key="2">
    <source>
        <dbReference type="Proteomes" id="UP001431783"/>
    </source>
</evidence>
<dbReference type="Proteomes" id="UP001431783">
    <property type="component" value="Unassembled WGS sequence"/>
</dbReference>
<protein>
    <submittedName>
        <fullName evidence="1">Uncharacterized protein</fullName>
    </submittedName>
</protein>
<reference evidence="1 2" key="1">
    <citation type="submission" date="2023-03" db="EMBL/GenBank/DDBJ databases">
        <title>Genome insight into feeding habits of ladybird beetles.</title>
        <authorList>
            <person name="Li H.-S."/>
            <person name="Huang Y.-H."/>
            <person name="Pang H."/>
        </authorList>
    </citation>
    <scope>NUCLEOTIDE SEQUENCE [LARGE SCALE GENOMIC DNA]</scope>
    <source>
        <strain evidence="1">SYSU_2023b</strain>
        <tissue evidence="1">Whole body</tissue>
    </source>
</reference>
<sequence length="145" mass="16538">MVAPADIRIQSCHIWVGKERLFSGYAAIDSESHTTQSLVYKSRPIKSVRSSSITPKHWITPEVIRAADEVKNLHWLRVNLRSEETHSMLDLRKVTIEHFSTPACQVFTKGNWMYLTIEVGEYGHLLNVIIENFSTPASQVFIKGN</sequence>
<dbReference type="AlphaFoldDB" id="A0AAW1U837"/>
<accession>A0AAW1U837</accession>
<keyword evidence="2" id="KW-1185">Reference proteome</keyword>
<comment type="caution">
    <text evidence="1">The sequence shown here is derived from an EMBL/GenBank/DDBJ whole genome shotgun (WGS) entry which is preliminary data.</text>
</comment>
<dbReference type="EMBL" id="JARQZJ010000035">
    <property type="protein sequence ID" value="KAK9876091.1"/>
    <property type="molecule type" value="Genomic_DNA"/>
</dbReference>
<evidence type="ECO:0000313" key="1">
    <source>
        <dbReference type="EMBL" id="KAK9876091.1"/>
    </source>
</evidence>
<proteinExistence type="predicted"/>
<gene>
    <name evidence="1" type="ORF">WA026_011198</name>
</gene>
<organism evidence="1 2">
    <name type="scientific">Henosepilachna vigintioctopunctata</name>
    <dbReference type="NCBI Taxonomy" id="420089"/>
    <lineage>
        <taxon>Eukaryota</taxon>
        <taxon>Metazoa</taxon>
        <taxon>Ecdysozoa</taxon>
        <taxon>Arthropoda</taxon>
        <taxon>Hexapoda</taxon>
        <taxon>Insecta</taxon>
        <taxon>Pterygota</taxon>
        <taxon>Neoptera</taxon>
        <taxon>Endopterygota</taxon>
        <taxon>Coleoptera</taxon>
        <taxon>Polyphaga</taxon>
        <taxon>Cucujiformia</taxon>
        <taxon>Coccinelloidea</taxon>
        <taxon>Coccinellidae</taxon>
        <taxon>Epilachninae</taxon>
        <taxon>Epilachnini</taxon>
        <taxon>Henosepilachna</taxon>
    </lineage>
</organism>